<feature type="transmembrane region" description="Helical" evidence="1">
    <location>
        <begin position="178"/>
        <end position="197"/>
    </location>
</feature>
<keyword evidence="1" id="KW-1133">Transmembrane helix</keyword>
<dbReference type="AlphaFoldDB" id="B7GDH6"/>
<evidence type="ECO:0000313" key="2">
    <source>
        <dbReference type="EMBL" id="EEC43264.1"/>
    </source>
</evidence>
<evidence type="ECO:0000313" key="3">
    <source>
        <dbReference type="Proteomes" id="UP000000759"/>
    </source>
</evidence>
<protein>
    <submittedName>
        <fullName evidence="2">Uncharacterized protein</fullName>
    </submittedName>
</protein>
<dbReference type="EMBL" id="CM000630">
    <property type="protein sequence ID" value="EEC43264.1"/>
    <property type="molecule type" value="Genomic_DNA"/>
</dbReference>
<feature type="transmembrane region" description="Helical" evidence="1">
    <location>
        <begin position="203"/>
        <end position="220"/>
    </location>
</feature>
<dbReference type="PANTHER" id="PTHR36774:SF1">
    <property type="entry name" value="INSULIN-INDUCED PROTEIN"/>
    <property type="match status" value="1"/>
</dbReference>
<reference evidence="2 3" key="1">
    <citation type="journal article" date="2008" name="Nature">
        <title>The Phaeodactylum genome reveals the evolutionary history of diatom genomes.</title>
        <authorList>
            <person name="Bowler C."/>
            <person name="Allen A.E."/>
            <person name="Badger J.H."/>
            <person name="Grimwood J."/>
            <person name="Jabbari K."/>
            <person name="Kuo A."/>
            <person name="Maheswari U."/>
            <person name="Martens C."/>
            <person name="Maumus F."/>
            <person name="Otillar R.P."/>
            <person name="Rayko E."/>
            <person name="Salamov A."/>
            <person name="Vandepoele K."/>
            <person name="Beszteri B."/>
            <person name="Gruber A."/>
            <person name="Heijde M."/>
            <person name="Katinka M."/>
            <person name="Mock T."/>
            <person name="Valentin K."/>
            <person name="Verret F."/>
            <person name="Berges J.A."/>
            <person name="Brownlee C."/>
            <person name="Cadoret J.P."/>
            <person name="Chiovitti A."/>
            <person name="Choi C.J."/>
            <person name="Coesel S."/>
            <person name="De Martino A."/>
            <person name="Detter J.C."/>
            <person name="Durkin C."/>
            <person name="Falciatore A."/>
            <person name="Fournet J."/>
            <person name="Haruta M."/>
            <person name="Huysman M.J."/>
            <person name="Jenkins B.D."/>
            <person name="Jiroutova K."/>
            <person name="Jorgensen R.E."/>
            <person name="Joubert Y."/>
            <person name="Kaplan A."/>
            <person name="Kroger N."/>
            <person name="Kroth P.G."/>
            <person name="La Roche J."/>
            <person name="Lindquist E."/>
            <person name="Lommer M."/>
            <person name="Martin-Jezequel V."/>
            <person name="Lopez P.J."/>
            <person name="Lucas S."/>
            <person name="Mangogna M."/>
            <person name="McGinnis K."/>
            <person name="Medlin L.K."/>
            <person name="Montsant A."/>
            <person name="Oudot-Le Secq M.P."/>
            <person name="Napoli C."/>
            <person name="Obornik M."/>
            <person name="Parker M.S."/>
            <person name="Petit J.L."/>
            <person name="Porcel B.M."/>
            <person name="Poulsen N."/>
            <person name="Robison M."/>
            <person name="Rychlewski L."/>
            <person name="Rynearson T.A."/>
            <person name="Schmutz J."/>
            <person name="Shapiro H."/>
            <person name="Siaut M."/>
            <person name="Stanley M."/>
            <person name="Sussman M.R."/>
            <person name="Taylor A.R."/>
            <person name="Vardi A."/>
            <person name="von Dassow P."/>
            <person name="Vyverman W."/>
            <person name="Willis A."/>
            <person name="Wyrwicz L.S."/>
            <person name="Rokhsar D.S."/>
            <person name="Weissenbach J."/>
            <person name="Armbrust E.V."/>
            <person name="Green B.R."/>
            <person name="Van de Peer Y."/>
            <person name="Grigoriev I.V."/>
        </authorList>
    </citation>
    <scope>NUCLEOTIDE SEQUENCE [LARGE SCALE GENOMIC DNA]</scope>
    <source>
        <strain evidence="2 3">CCAP 1055/1</strain>
    </source>
</reference>
<name>B7GDH6_PHATC</name>
<feature type="transmembrane region" description="Helical" evidence="1">
    <location>
        <begin position="227"/>
        <end position="247"/>
    </location>
</feature>
<keyword evidence="1" id="KW-0472">Membrane</keyword>
<dbReference type="HOGENOM" id="CLU_061686_0_0_1"/>
<accession>B7GDH6</accession>
<dbReference type="GeneID" id="7199029"/>
<dbReference type="KEGG" id="pti:PHATRDRAFT_41174"/>
<dbReference type="PaxDb" id="2850-Phatr41174"/>
<dbReference type="RefSeq" id="XP_002185132.1">
    <property type="nucleotide sequence ID" value="XM_002185096.1"/>
</dbReference>
<evidence type="ECO:0000256" key="1">
    <source>
        <dbReference type="SAM" id="Phobius"/>
    </source>
</evidence>
<sequence length="380" mass="41676">MKRMKITVVPFLIIASKYGNAFGFFELRIPIRCHRQALPVLYPTSRAGDLHDESRHSKKSSLMLNMKNSDHSSLSKITRTVSTSSTRTALFSLFMSLAGVILGPFLDAYHSAFGVLEYDKPITSILWGSVDHPALTTTWWVPALFGLAGFLIGWLYILGDVILSSSSPNNPRPSPPQILLGISLFTLQYWLSGAMYHSGVDRVVILNTMSIVAASGFILLDQTFVGFLVSAVTAFGGPMIEVGLLSLSRADLMLESGYQYTDIGETGFFPLWILPVYFLGGPAVGNLARGIWNGLNNVLQENDLAEVTSLPGCKVCNNTRRIPCPNCDGVGTYLAMGGRSALCTSCCKRGYVVCRSCFEFYGEDPYDIEGIRKRMSNMPD</sequence>
<dbReference type="InParanoid" id="B7GDH6"/>
<feature type="transmembrane region" description="Helical" evidence="1">
    <location>
        <begin position="267"/>
        <end position="288"/>
    </location>
</feature>
<keyword evidence="1" id="KW-0812">Transmembrane</keyword>
<dbReference type="Proteomes" id="UP000000759">
    <property type="component" value="Chromosome 28"/>
</dbReference>
<dbReference type="OMA" id="WILPVYF"/>
<gene>
    <name evidence="2" type="ORF">PHATRDRAFT_41174</name>
</gene>
<organism evidence="2 3">
    <name type="scientific">Phaeodactylum tricornutum (strain CCAP 1055/1)</name>
    <dbReference type="NCBI Taxonomy" id="556484"/>
    <lineage>
        <taxon>Eukaryota</taxon>
        <taxon>Sar</taxon>
        <taxon>Stramenopiles</taxon>
        <taxon>Ochrophyta</taxon>
        <taxon>Bacillariophyta</taxon>
        <taxon>Bacillariophyceae</taxon>
        <taxon>Bacillariophycidae</taxon>
        <taxon>Naviculales</taxon>
        <taxon>Phaeodactylaceae</taxon>
        <taxon>Phaeodactylum</taxon>
    </lineage>
</organism>
<keyword evidence="3" id="KW-1185">Reference proteome</keyword>
<dbReference type="PANTHER" id="PTHR36774">
    <property type="entry name" value="INSULIN-INDUCED PROTEIN"/>
    <property type="match status" value="1"/>
</dbReference>
<feature type="transmembrane region" description="Helical" evidence="1">
    <location>
        <begin position="139"/>
        <end position="158"/>
    </location>
</feature>
<reference evidence="3" key="2">
    <citation type="submission" date="2008-08" db="EMBL/GenBank/DDBJ databases">
        <authorList>
            <consortium name="Diatom Consortium"/>
            <person name="Grigoriev I."/>
            <person name="Grimwood J."/>
            <person name="Kuo A."/>
            <person name="Otillar R.P."/>
            <person name="Salamov A."/>
            <person name="Detter J.C."/>
            <person name="Lindquist E."/>
            <person name="Shapiro H."/>
            <person name="Lucas S."/>
            <person name="Glavina del Rio T."/>
            <person name="Pitluck S."/>
            <person name="Rokhsar D."/>
            <person name="Bowler C."/>
        </authorList>
    </citation>
    <scope>GENOME REANNOTATION</scope>
    <source>
        <strain evidence="3">CCAP 1055/1</strain>
    </source>
</reference>
<dbReference type="OrthoDB" id="205546at2759"/>
<dbReference type="eggNOG" id="ENOG502RDWH">
    <property type="taxonomic scope" value="Eukaryota"/>
</dbReference>
<proteinExistence type="predicted"/>